<dbReference type="InterPro" id="IPR008532">
    <property type="entry name" value="NFACT_RNA-bd"/>
</dbReference>
<name>A0A7R9PJK8_TIMGE</name>
<protein>
    <recommendedName>
        <fullName evidence="2">Coiled-coil domain-containing protein 25</fullName>
    </recommendedName>
</protein>
<organism evidence="6">
    <name type="scientific">Timema genevievae</name>
    <name type="common">Walking stick</name>
    <dbReference type="NCBI Taxonomy" id="629358"/>
    <lineage>
        <taxon>Eukaryota</taxon>
        <taxon>Metazoa</taxon>
        <taxon>Ecdysozoa</taxon>
        <taxon>Arthropoda</taxon>
        <taxon>Hexapoda</taxon>
        <taxon>Insecta</taxon>
        <taxon>Pterygota</taxon>
        <taxon>Neoptera</taxon>
        <taxon>Polyneoptera</taxon>
        <taxon>Phasmatodea</taxon>
        <taxon>Timematodea</taxon>
        <taxon>Timematoidea</taxon>
        <taxon>Timematidae</taxon>
        <taxon>Timema</taxon>
    </lineage>
</organism>
<evidence type="ECO:0000313" key="6">
    <source>
        <dbReference type="EMBL" id="CAD7589677.1"/>
    </source>
</evidence>
<dbReference type="Pfam" id="PF05670">
    <property type="entry name" value="NFACT-R_1"/>
    <property type="match status" value="1"/>
</dbReference>
<evidence type="ECO:0000256" key="4">
    <source>
        <dbReference type="SAM" id="MobiDB-lite"/>
    </source>
</evidence>
<sequence length="123" mass="14117">MQPSRFEKNSSLVEEKSSSQMKQITDYSPLNEHLIRWGWPEDVWFHVDKLSSAHVYLRLLPGQTIHDIPKEVLDDAAQLVKANSIQGNKMNDIDVVYTMWSNLKKTDGMEAGQVSFHEDKEAS</sequence>
<gene>
    <name evidence="6" type="ORF">TGEB3V08_LOCUS3602</name>
</gene>
<proteinExistence type="inferred from homology"/>
<dbReference type="AlphaFoldDB" id="A0A7R9PJK8"/>
<dbReference type="PANTHER" id="PTHR13049:SF2">
    <property type="entry name" value="COILED-COIL DOMAIN-CONTAINING PROTEIN 25"/>
    <property type="match status" value="1"/>
</dbReference>
<evidence type="ECO:0000256" key="2">
    <source>
        <dbReference type="ARBA" id="ARBA00016700"/>
    </source>
</evidence>
<dbReference type="PANTHER" id="PTHR13049">
    <property type="entry name" value="DUF814-RELATED"/>
    <property type="match status" value="1"/>
</dbReference>
<evidence type="ECO:0000259" key="5">
    <source>
        <dbReference type="Pfam" id="PF05670"/>
    </source>
</evidence>
<dbReference type="EMBL" id="OE840157">
    <property type="protein sequence ID" value="CAD7589677.1"/>
    <property type="molecule type" value="Genomic_DNA"/>
</dbReference>
<reference evidence="6" key="1">
    <citation type="submission" date="2020-11" db="EMBL/GenBank/DDBJ databases">
        <authorList>
            <person name="Tran Van P."/>
        </authorList>
    </citation>
    <scope>NUCLEOTIDE SEQUENCE</scope>
</reference>
<feature type="domain" description="NFACT RNA-binding" evidence="5">
    <location>
        <begin position="31"/>
        <end position="117"/>
    </location>
</feature>
<comment type="similarity">
    <text evidence="1">Belongs to the CCDC25 family.</text>
</comment>
<comment type="subunit">
    <text evidence="3">Interacts (via cytoplasmic region) with ILK.</text>
</comment>
<dbReference type="InterPro" id="IPR039730">
    <property type="entry name" value="Jlp2/Ccd25"/>
</dbReference>
<accession>A0A7R9PJK8</accession>
<evidence type="ECO:0000256" key="1">
    <source>
        <dbReference type="ARBA" id="ARBA00008998"/>
    </source>
</evidence>
<feature type="region of interest" description="Disordered" evidence="4">
    <location>
        <begin position="1"/>
        <end position="22"/>
    </location>
</feature>
<feature type="compositionally biased region" description="Basic and acidic residues" evidence="4">
    <location>
        <begin position="1"/>
        <end position="17"/>
    </location>
</feature>
<evidence type="ECO:0000256" key="3">
    <source>
        <dbReference type="ARBA" id="ARBA00024214"/>
    </source>
</evidence>